<feature type="domain" description="Ribonuclease H2 subunit B wHTH" evidence="2">
    <location>
        <begin position="102"/>
        <end position="245"/>
    </location>
</feature>
<dbReference type="Proteomes" id="UP000460718">
    <property type="component" value="Unassembled WGS sequence"/>
</dbReference>
<feature type="compositionally biased region" description="Polar residues" evidence="1">
    <location>
        <begin position="312"/>
        <end position="321"/>
    </location>
</feature>
<sequence length="321" mass="35524">MGRKLLALVPSSLPASANLGRFHSDATDAPLLSVELWTSRPHADAVRTRQLALDQDKRRLLELQRVEPPEGARSWFVGNCVLQDGALTLFAPLDALFVLLDAAWTQRARFASVYDLLARDGNTWLLQLQTLSQEKIERVCEVQPVGGEDGVDNLYVKASESKVTRWLRVKVERVAAVLAQQEAQANAKAAQSTAVHEQVNLPGLQKESKKEGTQVMQVTQEDVGRHYRDAIDVVGNYLPDEWVDLLCKEFGVEKEVEVKTSTKSAAGGPLDTFKRFDRRQTPENGTKRQTPSSAAAAKKKSKLANVDRSGMKSLTSFFGKK</sequence>
<dbReference type="InterPro" id="IPR019024">
    <property type="entry name" value="RNase_H2_suB_wHTH"/>
</dbReference>
<feature type="compositionally biased region" description="Polar residues" evidence="1">
    <location>
        <begin position="282"/>
        <end position="291"/>
    </location>
</feature>
<evidence type="ECO:0000313" key="4">
    <source>
        <dbReference type="EMBL" id="KAE9239760.1"/>
    </source>
</evidence>
<evidence type="ECO:0000256" key="1">
    <source>
        <dbReference type="SAM" id="MobiDB-lite"/>
    </source>
</evidence>
<comment type="caution">
    <text evidence="3">The sequence shown here is derived from an EMBL/GenBank/DDBJ whole genome shotgun (WGS) entry which is preliminary data.</text>
</comment>
<evidence type="ECO:0000313" key="3">
    <source>
        <dbReference type="EMBL" id="KAE9014459.1"/>
    </source>
</evidence>
<dbReference type="AlphaFoldDB" id="A0A6A3L620"/>
<feature type="region of interest" description="Disordered" evidence="1">
    <location>
        <begin position="261"/>
        <end position="321"/>
    </location>
</feature>
<dbReference type="GO" id="GO:0005654">
    <property type="term" value="C:nucleoplasm"/>
    <property type="evidence" value="ECO:0007669"/>
    <property type="project" value="TreeGrafter"/>
</dbReference>
<gene>
    <name evidence="4" type="ORF">PF004_g7804</name>
    <name evidence="3" type="ORF">PF011_g8037</name>
</gene>
<evidence type="ECO:0000313" key="5">
    <source>
        <dbReference type="Proteomes" id="UP000460718"/>
    </source>
</evidence>
<dbReference type="GO" id="GO:0006401">
    <property type="term" value="P:RNA catabolic process"/>
    <property type="evidence" value="ECO:0007669"/>
    <property type="project" value="TreeGrafter"/>
</dbReference>
<evidence type="ECO:0000313" key="6">
    <source>
        <dbReference type="Proteomes" id="UP000476176"/>
    </source>
</evidence>
<dbReference type="Pfam" id="PF09468">
    <property type="entry name" value="RNase_H2-Ydr279"/>
    <property type="match status" value="1"/>
</dbReference>
<name>A0A6A3L620_9STRA</name>
<dbReference type="Gene3D" id="2.20.25.530">
    <property type="match status" value="1"/>
</dbReference>
<proteinExistence type="predicted"/>
<reference evidence="5 6" key="1">
    <citation type="submission" date="2018-09" db="EMBL/GenBank/DDBJ databases">
        <title>Genomic investigation of the strawberry pathogen Phytophthora fragariae indicates pathogenicity is determined by transcriptional variation in three key races.</title>
        <authorList>
            <person name="Adams T.M."/>
            <person name="Armitage A.D."/>
            <person name="Sobczyk M.K."/>
            <person name="Bates H.J."/>
            <person name="Dunwell J.M."/>
            <person name="Nellist C.F."/>
            <person name="Harrison R.J."/>
        </authorList>
    </citation>
    <scope>NUCLEOTIDE SEQUENCE [LARGE SCALE GENOMIC DNA]</scope>
    <source>
        <strain evidence="4 6">BC-23</strain>
        <strain evidence="3 5">SCRP245</strain>
    </source>
</reference>
<dbReference type="EMBL" id="QXFW01000370">
    <property type="protein sequence ID" value="KAE9014459.1"/>
    <property type="molecule type" value="Genomic_DNA"/>
</dbReference>
<protein>
    <recommendedName>
        <fullName evidence="2">Ribonuclease H2 subunit B wHTH domain-containing protein</fullName>
    </recommendedName>
</protein>
<organism evidence="3 5">
    <name type="scientific">Phytophthora fragariae</name>
    <dbReference type="NCBI Taxonomy" id="53985"/>
    <lineage>
        <taxon>Eukaryota</taxon>
        <taxon>Sar</taxon>
        <taxon>Stramenopiles</taxon>
        <taxon>Oomycota</taxon>
        <taxon>Peronosporomycetes</taxon>
        <taxon>Peronosporales</taxon>
        <taxon>Peronosporaceae</taxon>
        <taxon>Phytophthora</taxon>
    </lineage>
</organism>
<dbReference type="Gene3D" id="1.10.20.120">
    <property type="match status" value="1"/>
</dbReference>
<dbReference type="GO" id="GO:0032299">
    <property type="term" value="C:ribonuclease H2 complex"/>
    <property type="evidence" value="ECO:0007669"/>
    <property type="project" value="InterPro"/>
</dbReference>
<dbReference type="InterPro" id="IPR040456">
    <property type="entry name" value="RNase_H2_suB"/>
</dbReference>
<accession>A0A6A3L620</accession>
<dbReference type="PANTHER" id="PTHR13383">
    <property type="entry name" value="RIBONUCLEASE H2 SUBUNIT B"/>
    <property type="match status" value="1"/>
</dbReference>
<dbReference type="PANTHER" id="PTHR13383:SF11">
    <property type="entry name" value="RIBONUCLEASE H2 SUBUNIT B"/>
    <property type="match status" value="1"/>
</dbReference>
<dbReference type="EMBL" id="QXGC01000348">
    <property type="protein sequence ID" value="KAE9239760.1"/>
    <property type="molecule type" value="Genomic_DNA"/>
</dbReference>
<feature type="compositionally biased region" description="Basic and acidic residues" evidence="1">
    <location>
        <begin position="272"/>
        <end position="281"/>
    </location>
</feature>
<dbReference type="Proteomes" id="UP000476176">
    <property type="component" value="Unassembled WGS sequence"/>
</dbReference>
<evidence type="ECO:0000259" key="2">
    <source>
        <dbReference type="Pfam" id="PF09468"/>
    </source>
</evidence>